<dbReference type="Gene3D" id="3.30.1390.30">
    <property type="entry name" value="Penicillin-binding protein 2a, domain 3"/>
    <property type="match status" value="1"/>
</dbReference>
<evidence type="ECO:0000256" key="1">
    <source>
        <dbReference type="ARBA" id="ARBA00004370"/>
    </source>
</evidence>
<dbReference type="Proteomes" id="UP000035721">
    <property type="component" value="Unassembled WGS sequence"/>
</dbReference>
<dbReference type="InterPro" id="IPR005311">
    <property type="entry name" value="PBP_dimer"/>
</dbReference>
<name>A0A077LZB1_9MICO</name>
<dbReference type="EMBL" id="CAJB01000345">
    <property type="protein sequence ID" value="CCH79243.1"/>
    <property type="molecule type" value="Genomic_DNA"/>
</dbReference>
<dbReference type="GO" id="GO:0005886">
    <property type="term" value="C:plasma membrane"/>
    <property type="evidence" value="ECO:0007669"/>
    <property type="project" value="TreeGrafter"/>
</dbReference>
<reference evidence="7 8" key="1">
    <citation type="journal article" date="2013" name="ISME J.">
        <title>A metabolic model for members of the genus Tetrasphaera involved in enhanced biological phosphorus removal.</title>
        <authorList>
            <person name="Kristiansen R."/>
            <person name="Nguyen H.T.T."/>
            <person name="Saunders A.M."/>
            <person name="Nielsen J.L."/>
            <person name="Wimmer R."/>
            <person name="Le V.Q."/>
            <person name="McIlroy S.J."/>
            <person name="Petrovski S."/>
            <person name="Seviour R.J."/>
            <person name="Calteau A."/>
            <person name="Nielsen K.L."/>
            <person name="Nielsen P.H."/>
        </authorList>
    </citation>
    <scope>NUCLEOTIDE SEQUENCE [LARGE SCALE GENOMIC DNA]</scope>
    <source>
        <strain evidence="7 8">T1-X7</strain>
    </source>
</reference>
<dbReference type="InterPro" id="IPR012338">
    <property type="entry name" value="Beta-lactam/transpept-like"/>
</dbReference>
<dbReference type="GO" id="GO:0008658">
    <property type="term" value="F:penicillin binding"/>
    <property type="evidence" value="ECO:0007669"/>
    <property type="project" value="InterPro"/>
</dbReference>
<comment type="subcellular location">
    <subcellularLocation>
        <location evidence="1">Membrane</location>
    </subcellularLocation>
</comment>
<proteinExistence type="inferred from homology"/>
<dbReference type="InterPro" id="IPR050515">
    <property type="entry name" value="Beta-lactam/transpept"/>
</dbReference>
<keyword evidence="4" id="KW-0812">Transmembrane</keyword>
<feature type="transmembrane region" description="Helical" evidence="4">
    <location>
        <begin position="5"/>
        <end position="27"/>
    </location>
</feature>
<sequence length="632" mass="65310">MSRRWVAAIVAVVLVIAVGAGGGFWWWHREQQKDDAARAVLTALAAGWAKKSLTDPAVPFQDTAVRDTFRPTFAGMGSAPVTAKVDGFSRSGDAATATIDVSWKVSDDRTWTYRAPFGAAYDGTHWVVTTRGTGSPWVPGIAAEDTVSLDRVWGARGDILADDGTALMPMGEVYPVQLDPTRATAATARALEKLTDQKAGSLVTQLAKAKAAGSQAPIPVITYRKADFDKRRDALDALKGVIYPKTEQPLARTRTFGQPLLGSFGPVTAEMVEKGDGRYAASDRAGTSGLQGQYDAVLGGTPGIQVTSSTGKVLSEEKPVDGKDIRTSLRPAVQEAAEKALASTGSTPSALVAVDVRSGHVVAVANNPELGFDRALTGQYPPGSTMKVATTYALLTGHKATPATRTSCPKTYTVDGRAFHNFEGESLGTPTLQLNFAHSCNTAFIQLGEKLDNTALRTAAKALGLGGDWGTTLGVDGTYAGSVPVTKDGTDHAASVIGQGRVLASPVAMAVLAGSVARGSFISPTLVQSPSTGAPAKAVALNGTATAQIRTMMRLVVTEGTGTALKGVPGGAVHGKTGTAEYGTGATPKNRVWFIGYQGGLAFAVMVEDGSSGGTVAGPVAAKFLTDLAATS</sequence>
<dbReference type="RefSeq" id="WP_048555764.1">
    <property type="nucleotide sequence ID" value="NZ_HF570958.1"/>
</dbReference>
<dbReference type="AlphaFoldDB" id="A0A077LZB1"/>
<dbReference type="Gene3D" id="3.40.710.10">
    <property type="entry name" value="DD-peptidase/beta-lactamase superfamily"/>
    <property type="match status" value="1"/>
</dbReference>
<feature type="domain" description="Penicillin-binding protein dimerisation" evidence="6">
    <location>
        <begin position="154"/>
        <end position="316"/>
    </location>
</feature>
<keyword evidence="8" id="KW-1185">Reference proteome</keyword>
<dbReference type="Pfam" id="PF03717">
    <property type="entry name" value="PBP_dimer"/>
    <property type="match status" value="1"/>
</dbReference>
<dbReference type="SUPFAM" id="SSF56601">
    <property type="entry name" value="beta-lactamase/transpeptidase-like"/>
    <property type="match status" value="1"/>
</dbReference>
<dbReference type="Pfam" id="PF00905">
    <property type="entry name" value="Transpeptidase"/>
    <property type="match status" value="1"/>
</dbReference>
<feature type="domain" description="Penicillin-binding protein transpeptidase" evidence="5">
    <location>
        <begin position="351"/>
        <end position="625"/>
    </location>
</feature>
<evidence type="ECO:0000313" key="7">
    <source>
        <dbReference type="EMBL" id="CCH79243.1"/>
    </source>
</evidence>
<keyword evidence="4" id="KW-1133">Transmembrane helix</keyword>
<comment type="caution">
    <text evidence="7">The sequence shown here is derived from an EMBL/GenBank/DDBJ whole genome shotgun (WGS) entry which is preliminary data.</text>
</comment>
<dbReference type="Gene3D" id="3.90.1310.10">
    <property type="entry name" value="Penicillin-binding protein 2a (Domain 2)"/>
    <property type="match status" value="1"/>
</dbReference>
<evidence type="ECO:0000313" key="8">
    <source>
        <dbReference type="Proteomes" id="UP000035721"/>
    </source>
</evidence>
<dbReference type="InterPro" id="IPR001460">
    <property type="entry name" value="PCN-bd_Tpept"/>
</dbReference>
<evidence type="ECO:0000256" key="3">
    <source>
        <dbReference type="ARBA" id="ARBA00023136"/>
    </source>
</evidence>
<organism evidence="7 8">
    <name type="scientific">Nostocoides japonicum T1-X7</name>
    <dbReference type="NCBI Taxonomy" id="1194083"/>
    <lineage>
        <taxon>Bacteria</taxon>
        <taxon>Bacillati</taxon>
        <taxon>Actinomycetota</taxon>
        <taxon>Actinomycetes</taxon>
        <taxon>Micrococcales</taxon>
        <taxon>Intrasporangiaceae</taxon>
        <taxon>Nostocoides</taxon>
    </lineage>
</organism>
<dbReference type="PANTHER" id="PTHR30627:SF24">
    <property type="entry name" value="PENICILLIN-BINDING PROTEIN 4B"/>
    <property type="match status" value="1"/>
</dbReference>
<evidence type="ECO:0000259" key="6">
    <source>
        <dbReference type="Pfam" id="PF03717"/>
    </source>
</evidence>
<dbReference type="GO" id="GO:0071555">
    <property type="term" value="P:cell wall organization"/>
    <property type="evidence" value="ECO:0007669"/>
    <property type="project" value="TreeGrafter"/>
</dbReference>
<dbReference type="GO" id="GO:0071972">
    <property type="term" value="F:peptidoglycan L,D-transpeptidase activity"/>
    <property type="evidence" value="ECO:0007669"/>
    <property type="project" value="TreeGrafter"/>
</dbReference>
<dbReference type="InterPro" id="IPR036138">
    <property type="entry name" value="PBP_dimer_sf"/>
</dbReference>
<keyword evidence="3 4" id="KW-0472">Membrane</keyword>
<accession>A0A077LZB1</accession>
<dbReference type="STRING" id="1194083.BN12_4090005"/>
<evidence type="ECO:0000259" key="5">
    <source>
        <dbReference type="Pfam" id="PF00905"/>
    </source>
</evidence>
<protein>
    <submittedName>
        <fullName evidence="7">Penicillin-binding protein transpeptidase</fullName>
    </submittedName>
</protein>
<dbReference type="SUPFAM" id="SSF56519">
    <property type="entry name" value="Penicillin binding protein dimerisation domain"/>
    <property type="match status" value="1"/>
</dbReference>
<comment type="similarity">
    <text evidence="2">Belongs to the transpeptidase family.</text>
</comment>
<dbReference type="PANTHER" id="PTHR30627">
    <property type="entry name" value="PEPTIDOGLYCAN D,D-TRANSPEPTIDASE"/>
    <property type="match status" value="1"/>
</dbReference>
<gene>
    <name evidence="7" type="ORF">BN12_4090005</name>
</gene>
<evidence type="ECO:0000256" key="2">
    <source>
        <dbReference type="ARBA" id="ARBA00007171"/>
    </source>
</evidence>
<evidence type="ECO:0000256" key="4">
    <source>
        <dbReference type="SAM" id="Phobius"/>
    </source>
</evidence>